<gene>
    <name evidence="2" type="ORF">F511_40225</name>
</gene>
<keyword evidence="3" id="KW-1185">Reference proteome</keyword>
<name>A0A2Z7BBT2_9LAMI</name>
<feature type="compositionally biased region" description="Polar residues" evidence="1">
    <location>
        <begin position="111"/>
        <end position="122"/>
    </location>
</feature>
<reference evidence="2 3" key="1">
    <citation type="journal article" date="2015" name="Proc. Natl. Acad. Sci. U.S.A.">
        <title>The resurrection genome of Boea hygrometrica: A blueprint for survival of dehydration.</title>
        <authorList>
            <person name="Xiao L."/>
            <person name="Yang G."/>
            <person name="Zhang L."/>
            <person name="Yang X."/>
            <person name="Zhao S."/>
            <person name="Ji Z."/>
            <person name="Zhou Q."/>
            <person name="Hu M."/>
            <person name="Wang Y."/>
            <person name="Chen M."/>
            <person name="Xu Y."/>
            <person name="Jin H."/>
            <person name="Xiao X."/>
            <person name="Hu G."/>
            <person name="Bao F."/>
            <person name="Hu Y."/>
            <person name="Wan P."/>
            <person name="Li L."/>
            <person name="Deng X."/>
            <person name="Kuang T."/>
            <person name="Xiang C."/>
            <person name="Zhu J.K."/>
            <person name="Oliver M.J."/>
            <person name="He Y."/>
        </authorList>
    </citation>
    <scope>NUCLEOTIDE SEQUENCE [LARGE SCALE GENOMIC DNA]</scope>
    <source>
        <strain evidence="3">cv. XS01</strain>
    </source>
</reference>
<evidence type="ECO:0000313" key="3">
    <source>
        <dbReference type="Proteomes" id="UP000250235"/>
    </source>
</evidence>
<accession>A0A2Z7BBT2</accession>
<organism evidence="2 3">
    <name type="scientific">Dorcoceras hygrometricum</name>
    <dbReference type="NCBI Taxonomy" id="472368"/>
    <lineage>
        <taxon>Eukaryota</taxon>
        <taxon>Viridiplantae</taxon>
        <taxon>Streptophyta</taxon>
        <taxon>Embryophyta</taxon>
        <taxon>Tracheophyta</taxon>
        <taxon>Spermatophyta</taxon>
        <taxon>Magnoliopsida</taxon>
        <taxon>eudicotyledons</taxon>
        <taxon>Gunneridae</taxon>
        <taxon>Pentapetalae</taxon>
        <taxon>asterids</taxon>
        <taxon>lamiids</taxon>
        <taxon>Lamiales</taxon>
        <taxon>Gesneriaceae</taxon>
        <taxon>Didymocarpoideae</taxon>
        <taxon>Trichosporeae</taxon>
        <taxon>Loxocarpinae</taxon>
        <taxon>Dorcoceras</taxon>
    </lineage>
</organism>
<evidence type="ECO:0000313" key="2">
    <source>
        <dbReference type="EMBL" id="KZV31964.1"/>
    </source>
</evidence>
<feature type="compositionally biased region" description="Basic and acidic residues" evidence="1">
    <location>
        <begin position="127"/>
        <end position="138"/>
    </location>
</feature>
<dbReference type="Proteomes" id="UP000250235">
    <property type="component" value="Unassembled WGS sequence"/>
</dbReference>
<dbReference type="AlphaFoldDB" id="A0A2Z7BBT2"/>
<dbReference type="OrthoDB" id="1934635at2759"/>
<proteinExistence type="predicted"/>
<feature type="compositionally biased region" description="Basic and acidic residues" evidence="1">
    <location>
        <begin position="169"/>
        <end position="182"/>
    </location>
</feature>
<evidence type="ECO:0000256" key="1">
    <source>
        <dbReference type="SAM" id="MobiDB-lite"/>
    </source>
</evidence>
<dbReference type="EMBL" id="KV006989">
    <property type="protein sequence ID" value="KZV31964.1"/>
    <property type="molecule type" value="Genomic_DNA"/>
</dbReference>
<feature type="region of interest" description="Disordered" evidence="1">
    <location>
        <begin position="111"/>
        <end position="182"/>
    </location>
</feature>
<protein>
    <submittedName>
        <fullName evidence="2">Uncharacterized protein</fullName>
    </submittedName>
</protein>
<sequence>MPKAKADISSHLIRCLPALNDFDITQVLLAEPLGSLAFKMVQVRQLRSEREVKLESAAHVLINICGGLRAIEYKMSGRGRGRRSIPVEETNTDNNASITQLLRLLVEQNNRGNGQFSSSRGPSNDDPQEKFRQQKPKEFSGPTDPLVAESWIKSMELPPRSGRGRTTRRTAEESRAGSDDDVHEVENVTRQIGDMELVLARFQRTNPPTFAATEGGASAEAWLAQMEELFDTLEYAPEKRLKLAVLQLRDNAQRWWRATRAMFDWFFIGVGEISP</sequence>